<evidence type="ECO:0000313" key="7">
    <source>
        <dbReference type="EMBL" id="EFP00377.1"/>
    </source>
</evidence>
<dbReference type="STRING" id="31234.E3LLE7"/>
<feature type="transmembrane region" description="Helical" evidence="5">
    <location>
        <begin position="226"/>
        <end position="244"/>
    </location>
</feature>
<dbReference type="Proteomes" id="UP000008281">
    <property type="component" value="Unassembled WGS sequence"/>
</dbReference>
<dbReference type="CDD" id="cd14978">
    <property type="entry name" value="7tmA_FMRFamide_R-like"/>
    <property type="match status" value="1"/>
</dbReference>
<accession>E3LLE7</accession>
<dbReference type="AlphaFoldDB" id="E3LLE7"/>
<dbReference type="eggNOG" id="ENOG502TGT7">
    <property type="taxonomic scope" value="Eukaryota"/>
</dbReference>
<dbReference type="Pfam" id="PF10324">
    <property type="entry name" value="7TM_GPCR_Srw"/>
    <property type="match status" value="1"/>
</dbReference>
<evidence type="ECO:0000256" key="3">
    <source>
        <dbReference type="ARBA" id="ARBA00022989"/>
    </source>
</evidence>
<feature type="transmembrane region" description="Helical" evidence="5">
    <location>
        <begin position="33"/>
        <end position="54"/>
    </location>
</feature>
<keyword evidence="3 5" id="KW-1133">Transmembrane helix</keyword>
<dbReference type="RefSeq" id="XP_003115889.2">
    <property type="nucleotide sequence ID" value="XM_003115841.2"/>
</dbReference>
<evidence type="ECO:0000256" key="1">
    <source>
        <dbReference type="ARBA" id="ARBA00004370"/>
    </source>
</evidence>
<feature type="transmembrane region" description="Helical" evidence="5">
    <location>
        <begin position="117"/>
        <end position="136"/>
    </location>
</feature>
<dbReference type="CTD" id="9838989"/>
<feature type="transmembrane region" description="Helical" evidence="5">
    <location>
        <begin position="316"/>
        <end position="338"/>
    </location>
</feature>
<evidence type="ECO:0000256" key="5">
    <source>
        <dbReference type="SAM" id="Phobius"/>
    </source>
</evidence>
<organism evidence="8">
    <name type="scientific">Caenorhabditis remanei</name>
    <name type="common">Caenorhabditis vulgaris</name>
    <dbReference type="NCBI Taxonomy" id="31234"/>
    <lineage>
        <taxon>Eukaryota</taxon>
        <taxon>Metazoa</taxon>
        <taxon>Ecdysozoa</taxon>
        <taxon>Nematoda</taxon>
        <taxon>Chromadorea</taxon>
        <taxon>Rhabditida</taxon>
        <taxon>Rhabditina</taxon>
        <taxon>Rhabditomorpha</taxon>
        <taxon>Rhabditoidea</taxon>
        <taxon>Rhabditidae</taxon>
        <taxon>Peloderinae</taxon>
        <taxon>Caenorhabditis</taxon>
    </lineage>
</organism>
<dbReference type="SUPFAM" id="SSF81321">
    <property type="entry name" value="Family A G protein-coupled receptor-like"/>
    <property type="match status" value="1"/>
</dbReference>
<dbReference type="GeneID" id="9838989"/>
<protein>
    <submittedName>
        <fullName evidence="7">CRE-SRW-90 protein</fullName>
    </submittedName>
</protein>
<dbReference type="Gene3D" id="1.20.1070.10">
    <property type="entry name" value="Rhodopsin 7-helix transmembrane proteins"/>
    <property type="match status" value="1"/>
</dbReference>
<dbReference type="EMBL" id="DS268410">
    <property type="protein sequence ID" value="EFP00377.1"/>
    <property type="molecule type" value="Genomic_DNA"/>
</dbReference>
<dbReference type="PROSITE" id="PS50262">
    <property type="entry name" value="G_PROTEIN_RECEP_F1_2"/>
    <property type="match status" value="1"/>
</dbReference>
<dbReference type="OMA" id="KLIPCFT"/>
<dbReference type="GO" id="GO:0008528">
    <property type="term" value="F:G protein-coupled peptide receptor activity"/>
    <property type="evidence" value="ECO:0007669"/>
    <property type="project" value="InterPro"/>
</dbReference>
<dbReference type="PANTHER" id="PTHR22751">
    <property type="entry name" value="G-PROTEIN COUPLED RECEPTOR-RELATED"/>
    <property type="match status" value="1"/>
</dbReference>
<comment type="subcellular location">
    <subcellularLocation>
        <location evidence="1">Membrane</location>
    </subcellularLocation>
</comment>
<dbReference type="PANTHER" id="PTHR22751:SF63">
    <property type="entry name" value="G-PROTEIN COUPLED RECEPTORS FAMILY 1 PROFILE DOMAIN-CONTAINING PROTEIN"/>
    <property type="match status" value="1"/>
</dbReference>
<keyword evidence="2 5" id="KW-0812">Transmembrane</keyword>
<dbReference type="InterPro" id="IPR017452">
    <property type="entry name" value="GPCR_Rhodpsn_7TM"/>
</dbReference>
<name>E3LLE7_CAERE</name>
<sequence>MISMIPTLFNHHGFVNIEEFTPQIFQQVVFYSLWYEFIFSKIGGALNIVHVIILTRKSMRTSSINVIMTGIAICDLVCMMIIVRNGFIEMDTMEVCTRPRSLSEMRLDLFLTSVHNAFRRCSAWLGMLMAVVRYLVITDITSKNNKFSSPRYGVKIILTAFFISFLFTLLFYLHIDIVQIDTWHIPLECQKEEEDESFPIYSQQFNEFFESNNAFLSRSRLILEGIFAKLIPCFTLPILTGLLLHGMRKSLTISSSTVEISLANKNLRKSRKDRTTILTIFVAASFFISEFPLGIVDMYKGIWRGDMNYETFSQNVVLLCDALFTINASIHCLIFFAMSYQYRRTVKNLINSLNCFKIKKQARVNTILSSF</sequence>
<dbReference type="InParanoid" id="E3LLE7"/>
<dbReference type="HOGENOM" id="CLU_043715_0_1_1"/>
<dbReference type="InterPro" id="IPR019427">
    <property type="entry name" value="7TM_GPCR_serpentine_rcpt_Srw"/>
</dbReference>
<reference evidence="7" key="1">
    <citation type="submission" date="2007-07" db="EMBL/GenBank/DDBJ databases">
        <title>PCAP assembly of the Caenorhabditis remanei genome.</title>
        <authorList>
            <consortium name="The Caenorhabditis remanei Sequencing Consortium"/>
            <person name="Wilson R.K."/>
        </authorList>
    </citation>
    <scope>NUCLEOTIDE SEQUENCE [LARGE SCALE GENOMIC DNA]</scope>
    <source>
        <strain evidence="7">PB4641</strain>
    </source>
</reference>
<dbReference type="OrthoDB" id="5864054at2759"/>
<evidence type="ECO:0000313" key="8">
    <source>
        <dbReference type="Proteomes" id="UP000008281"/>
    </source>
</evidence>
<feature type="transmembrane region" description="Helical" evidence="5">
    <location>
        <begin position="156"/>
        <end position="175"/>
    </location>
</feature>
<gene>
    <name evidence="7" type="primary">Cre-srw-90</name>
    <name evidence="7" type="ORF">CRE_19049</name>
</gene>
<dbReference type="GO" id="GO:0016020">
    <property type="term" value="C:membrane"/>
    <property type="evidence" value="ECO:0007669"/>
    <property type="project" value="UniProtKB-SubCell"/>
</dbReference>
<feature type="transmembrane region" description="Helical" evidence="5">
    <location>
        <begin position="275"/>
        <end position="296"/>
    </location>
</feature>
<keyword evidence="8" id="KW-1185">Reference proteome</keyword>
<keyword evidence="4 5" id="KW-0472">Membrane</keyword>
<evidence type="ECO:0000256" key="2">
    <source>
        <dbReference type="ARBA" id="ARBA00022692"/>
    </source>
</evidence>
<evidence type="ECO:0000256" key="4">
    <source>
        <dbReference type="ARBA" id="ARBA00023136"/>
    </source>
</evidence>
<dbReference type="KEGG" id="crq:GCK72_019558"/>
<evidence type="ECO:0000259" key="6">
    <source>
        <dbReference type="PROSITE" id="PS50262"/>
    </source>
</evidence>
<proteinExistence type="predicted"/>
<feature type="transmembrane region" description="Helical" evidence="5">
    <location>
        <begin position="66"/>
        <end position="83"/>
    </location>
</feature>
<feature type="domain" description="G-protein coupled receptors family 1 profile" evidence="6">
    <location>
        <begin position="46"/>
        <end position="335"/>
    </location>
</feature>